<dbReference type="EMBL" id="FOAZ01000008">
    <property type="protein sequence ID" value="SEL38778.1"/>
    <property type="molecule type" value="Genomic_DNA"/>
</dbReference>
<evidence type="ECO:0000256" key="3">
    <source>
        <dbReference type="ARBA" id="ARBA00023012"/>
    </source>
</evidence>
<gene>
    <name evidence="7" type="ORF">SAMN05414137_108108</name>
</gene>
<sequence length="393" mass="41891">MWDSPANRWDLSCSLVFACTLVMLGLSPGAGSRSHLVGIGCVAAMGLWYGLIGHHAILRNGPKPRATAVPYLAGQAALLAAAQSQLPVGLTLTFLLYALNPQFFMAFPPRRAFLAFVGVNLIPPLFALARHDPRTAAIVGAAGALGVAHSSILGGWINQIIAESRERHHLIGQLKQARAELAEAHRRQGALEERQRMAGEIHDTLAQGFSSILMLIQAAEAQVDPDPEQACRQLGLAARTARENLAEARALVASQGPSALDSASLSDALGRLTGQLDEETGIRARYRTVGEPRRLPTDAEITMLRAAQEALANVRKHARADTVDVVLTYAPESVRLDVADDGVGFPTERARTKGHEGGFGLVGMQDRVGRVGGRLSVDSSPGDGTRLRVEIAQ</sequence>
<evidence type="ECO:0000313" key="8">
    <source>
        <dbReference type="Proteomes" id="UP000183015"/>
    </source>
</evidence>
<dbReference type="InterPro" id="IPR050482">
    <property type="entry name" value="Sensor_HK_TwoCompSys"/>
</dbReference>
<evidence type="ECO:0000313" key="7">
    <source>
        <dbReference type="EMBL" id="SEL38778.1"/>
    </source>
</evidence>
<dbReference type="SUPFAM" id="SSF55874">
    <property type="entry name" value="ATPase domain of HSP90 chaperone/DNA topoisomerase II/histidine kinase"/>
    <property type="match status" value="1"/>
</dbReference>
<evidence type="ECO:0000259" key="6">
    <source>
        <dbReference type="PROSITE" id="PS50109"/>
    </source>
</evidence>
<dbReference type="GO" id="GO:0016020">
    <property type="term" value="C:membrane"/>
    <property type="evidence" value="ECO:0007669"/>
    <property type="project" value="InterPro"/>
</dbReference>
<feature type="transmembrane region" description="Helical" evidence="5">
    <location>
        <begin position="36"/>
        <end position="57"/>
    </location>
</feature>
<dbReference type="InterPro" id="IPR005467">
    <property type="entry name" value="His_kinase_dom"/>
</dbReference>
<dbReference type="SMART" id="SM00387">
    <property type="entry name" value="HATPase_c"/>
    <property type="match status" value="1"/>
</dbReference>
<feature type="transmembrane region" description="Helical" evidence="5">
    <location>
        <begin position="6"/>
        <end position="24"/>
    </location>
</feature>
<organism evidence="7 8">
    <name type="scientific">Streptacidiphilus jiangxiensis</name>
    <dbReference type="NCBI Taxonomy" id="235985"/>
    <lineage>
        <taxon>Bacteria</taxon>
        <taxon>Bacillati</taxon>
        <taxon>Actinomycetota</taxon>
        <taxon>Actinomycetes</taxon>
        <taxon>Kitasatosporales</taxon>
        <taxon>Streptomycetaceae</taxon>
        <taxon>Streptacidiphilus</taxon>
    </lineage>
</organism>
<feature type="transmembrane region" description="Helical" evidence="5">
    <location>
        <begin position="111"/>
        <end position="129"/>
    </location>
</feature>
<keyword evidence="5" id="KW-0472">Membrane</keyword>
<dbReference type="Pfam" id="PF07730">
    <property type="entry name" value="HisKA_3"/>
    <property type="match status" value="1"/>
</dbReference>
<name>A0A1H7PTK2_STRJI</name>
<keyword evidence="1" id="KW-0808">Transferase</keyword>
<dbReference type="GO" id="GO:0046983">
    <property type="term" value="F:protein dimerization activity"/>
    <property type="evidence" value="ECO:0007669"/>
    <property type="project" value="InterPro"/>
</dbReference>
<protein>
    <submittedName>
        <fullName evidence="7">Signal transduction histidine kinase</fullName>
    </submittedName>
</protein>
<feature type="coiled-coil region" evidence="4">
    <location>
        <begin position="167"/>
        <end position="194"/>
    </location>
</feature>
<keyword evidence="8" id="KW-1185">Reference proteome</keyword>
<dbReference type="PROSITE" id="PS50109">
    <property type="entry name" value="HIS_KIN"/>
    <property type="match status" value="1"/>
</dbReference>
<feature type="domain" description="Histidine kinase" evidence="6">
    <location>
        <begin position="303"/>
        <end position="393"/>
    </location>
</feature>
<dbReference type="Gene3D" id="1.20.5.1930">
    <property type="match status" value="1"/>
</dbReference>
<dbReference type="InterPro" id="IPR036890">
    <property type="entry name" value="HATPase_C_sf"/>
</dbReference>
<dbReference type="CDD" id="cd16917">
    <property type="entry name" value="HATPase_UhpB-NarQ-NarX-like"/>
    <property type="match status" value="1"/>
</dbReference>
<dbReference type="Gene3D" id="3.30.565.10">
    <property type="entry name" value="Histidine kinase-like ATPase, C-terminal domain"/>
    <property type="match status" value="1"/>
</dbReference>
<dbReference type="InterPro" id="IPR011712">
    <property type="entry name" value="Sig_transdc_His_kin_sub3_dim/P"/>
</dbReference>
<keyword evidence="4" id="KW-0175">Coiled coil</keyword>
<dbReference type="eggNOG" id="COG4585">
    <property type="taxonomic scope" value="Bacteria"/>
</dbReference>
<evidence type="ECO:0000256" key="1">
    <source>
        <dbReference type="ARBA" id="ARBA00022679"/>
    </source>
</evidence>
<dbReference type="STRING" id="235985.SAMN05414137_108108"/>
<dbReference type="PANTHER" id="PTHR24421:SF62">
    <property type="entry name" value="SENSORY TRANSDUCTION HISTIDINE KINASE"/>
    <property type="match status" value="1"/>
</dbReference>
<dbReference type="Proteomes" id="UP000183015">
    <property type="component" value="Unassembled WGS sequence"/>
</dbReference>
<dbReference type="InterPro" id="IPR003594">
    <property type="entry name" value="HATPase_dom"/>
</dbReference>
<keyword evidence="5" id="KW-0812">Transmembrane</keyword>
<dbReference type="Pfam" id="PF02518">
    <property type="entry name" value="HATPase_c"/>
    <property type="match status" value="1"/>
</dbReference>
<proteinExistence type="predicted"/>
<accession>A0A1H7PTK2</accession>
<dbReference type="GO" id="GO:0000155">
    <property type="term" value="F:phosphorelay sensor kinase activity"/>
    <property type="evidence" value="ECO:0007669"/>
    <property type="project" value="InterPro"/>
</dbReference>
<evidence type="ECO:0000256" key="5">
    <source>
        <dbReference type="SAM" id="Phobius"/>
    </source>
</evidence>
<feature type="transmembrane region" description="Helical" evidence="5">
    <location>
        <begin position="135"/>
        <end position="157"/>
    </location>
</feature>
<reference evidence="8" key="1">
    <citation type="submission" date="2016-10" db="EMBL/GenBank/DDBJ databases">
        <authorList>
            <person name="Varghese N."/>
        </authorList>
    </citation>
    <scope>NUCLEOTIDE SEQUENCE [LARGE SCALE GENOMIC DNA]</scope>
    <source>
        <strain evidence="8">DSM 45096 / BCRC 16803 / CGMCC 4.1857 / CIP 109030 / JCM 12277 / KCTC 19219 / NBRC 100920 / 33214</strain>
    </source>
</reference>
<keyword evidence="5" id="KW-1133">Transmembrane helix</keyword>
<evidence type="ECO:0000256" key="4">
    <source>
        <dbReference type="SAM" id="Coils"/>
    </source>
</evidence>
<evidence type="ECO:0000256" key="2">
    <source>
        <dbReference type="ARBA" id="ARBA00022777"/>
    </source>
</evidence>
<dbReference type="PANTHER" id="PTHR24421">
    <property type="entry name" value="NITRATE/NITRITE SENSOR PROTEIN NARX-RELATED"/>
    <property type="match status" value="1"/>
</dbReference>
<feature type="transmembrane region" description="Helical" evidence="5">
    <location>
        <begin position="77"/>
        <end position="99"/>
    </location>
</feature>
<keyword evidence="2 7" id="KW-0418">Kinase</keyword>
<keyword evidence="3" id="KW-0902">Two-component regulatory system</keyword>
<dbReference type="AlphaFoldDB" id="A0A1H7PTK2"/>